<gene>
    <name evidence="1" type="ORF">N8T08_001045</name>
</gene>
<sequence>MSRHWLALSARNSLAPFLYQTPTLSASLLNRRASSSFRSYSSESERSRSDEPAPATEGESNAQQDSNVGREKPRKSYLQRRAVSAARPRPDFSEPSRKPNMTSKPSKKPGMTPNSLRAGSMTRGERQVFSDLLQQIGGGQQEPEQAPTDHAKEETPESPSPGLPRLSNEDRSERDQISWIFDSVLKDVQNRNRNRHQNQNQEAEAQQGQATMQIPEELDAASVEHKLIRRGLKIEHSSAEISELLRLESIPMQEAVFLIVERESARTGAALQAAIDAGKGDQAVWDVCKERIFSMLDLLVTTHTAKADVDASPFAPSDPTADPEQTATLAKLLDLPPEMPAESVVSALYPRMLLSVFQLLNLHFPQSPLIGQFRTTVKSHGRTSTVLGASTGLYNEMIYFYWRGCQDLPSVISLLQEMEVTGVEPDERMCALLRAIVLQRKEDIYKHARRRMPNAPKTREPWWDLAPNRMAVKDLIGEDGWIRKLEMRVQEKEEREKEEKEKDMQWMKQEERENVKWEKGLK</sequence>
<proteinExistence type="predicted"/>
<dbReference type="Proteomes" id="UP001177260">
    <property type="component" value="Unassembled WGS sequence"/>
</dbReference>
<reference evidence="1 2" key="1">
    <citation type="journal article" date="2023" name="ACS Omega">
        <title>Identification of the Neoaspergillic Acid Biosynthesis Gene Cluster by Establishing an In Vitro CRISPR-Ribonucleoprotein Genetic System in Aspergillus melleus.</title>
        <authorList>
            <person name="Yuan B."/>
            <person name="Grau M.F."/>
            <person name="Murata R.M."/>
            <person name="Torok T."/>
            <person name="Venkateswaran K."/>
            <person name="Stajich J.E."/>
            <person name="Wang C.C.C."/>
        </authorList>
    </citation>
    <scope>NUCLEOTIDE SEQUENCE [LARGE SCALE GENOMIC DNA]</scope>
    <source>
        <strain evidence="1 2">IMV 1140</strain>
    </source>
</reference>
<name>A0ACC3BB65_9EURO</name>
<evidence type="ECO:0000313" key="1">
    <source>
        <dbReference type="EMBL" id="KAK1147700.1"/>
    </source>
</evidence>
<accession>A0ACC3BB65</accession>
<evidence type="ECO:0000313" key="2">
    <source>
        <dbReference type="Proteomes" id="UP001177260"/>
    </source>
</evidence>
<comment type="caution">
    <text evidence="1">The sequence shown here is derived from an EMBL/GenBank/DDBJ whole genome shotgun (WGS) entry which is preliminary data.</text>
</comment>
<organism evidence="1 2">
    <name type="scientific">Aspergillus melleus</name>
    <dbReference type="NCBI Taxonomy" id="138277"/>
    <lineage>
        <taxon>Eukaryota</taxon>
        <taxon>Fungi</taxon>
        <taxon>Dikarya</taxon>
        <taxon>Ascomycota</taxon>
        <taxon>Pezizomycotina</taxon>
        <taxon>Eurotiomycetes</taxon>
        <taxon>Eurotiomycetidae</taxon>
        <taxon>Eurotiales</taxon>
        <taxon>Aspergillaceae</taxon>
        <taxon>Aspergillus</taxon>
        <taxon>Aspergillus subgen. Circumdati</taxon>
    </lineage>
</organism>
<keyword evidence="2" id="KW-1185">Reference proteome</keyword>
<protein>
    <submittedName>
        <fullName evidence="1">Uncharacterized protein</fullName>
    </submittedName>
</protein>
<dbReference type="EMBL" id="JAOPJF010000011">
    <property type="protein sequence ID" value="KAK1147700.1"/>
    <property type="molecule type" value="Genomic_DNA"/>
</dbReference>